<evidence type="ECO:0000259" key="12">
    <source>
        <dbReference type="Pfam" id="PF00905"/>
    </source>
</evidence>
<dbReference type="InterPro" id="IPR012338">
    <property type="entry name" value="Beta-lactam/transpept-like"/>
</dbReference>
<dbReference type="SUPFAM" id="SSF53955">
    <property type="entry name" value="Lysozyme-like"/>
    <property type="match status" value="1"/>
</dbReference>
<feature type="domain" description="Glycosyl transferase family 51" evidence="13">
    <location>
        <begin position="59"/>
        <end position="226"/>
    </location>
</feature>
<dbReference type="Proteomes" id="UP000474630">
    <property type="component" value="Chromosome"/>
</dbReference>
<evidence type="ECO:0000256" key="5">
    <source>
        <dbReference type="ARBA" id="ARBA00022670"/>
    </source>
</evidence>
<dbReference type="GO" id="GO:0006508">
    <property type="term" value="P:proteolysis"/>
    <property type="evidence" value="ECO:0007669"/>
    <property type="project" value="UniProtKB-KW"/>
</dbReference>
<dbReference type="InterPro" id="IPR023346">
    <property type="entry name" value="Lysozyme-like_dom_sf"/>
</dbReference>
<reference evidence="15 16" key="1">
    <citation type="submission" date="2020-02" db="EMBL/GenBank/DDBJ databases">
        <title>Genome sequencing for Draconibacterium sp. strain M1.</title>
        <authorList>
            <person name="Park S.-J."/>
        </authorList>
    </citation>
    <scope>NUCLEOTIDE SEQUENCE [LARGE SCALE GENOMIC DNA]</scope>
    <source>
        <strain evidence="15 16">M1</strain>
    </source>
</reference>
<dbReference type="GO" id="GO:0004180">
    <property type="term" value="F:carboxypeptidase activity"/>
    <property type="evidence" value="ECO:0007669"/>
    <property type="project" value="UniProtKB-KW"/>
</dbReference>
<evidence type="ECO:0000256" key="2">
    <source>
        <dbReference type="ARBA" id="ARBA00007090"/>
    </source>
</evidence>
<dbReference type="EC" id="2.4.99.28" evidence="10"/>
<feature type="domain" description="Penicillin-binding protein transpeptidase" evidence="12">
    <location>
        <begin position="303"/>
        <end position="572"/>
    </location>
</feature>
<gene>
    <name evidence="15" type="primary">pbpC</name>
    <name evidence="15" type="ORF">G0Q07_08540</name>
</gene>
<evidence type="ECO:0000259" key="14">
    <source>
        <dbReference type="Pfam" id="PF06832"/>
    </source>
</evidence>
<dbReference type="GO" id="GO:0008955">
    <property type="term" value="F:peptidoglycan glycosyltransferase activity"/>
    <property type="evidence" value="ECO:0007669"/>
    <property type="project" value="UniProtKB-EC"/>
</dbReference>
<evidence type="ECO:0000256" key="7">
    <source>
        <dbReference type="ARBA" id="ARBA00022679"/>
    </source>
</evidence>
<comment type="catalytic activity">
    <reaction evidence="11">
        <text>[GlcNAc-(1-&gt;4)-Mur2Ac(oyl-L-Ala-gamma-D-Glu-L-Lys-D-Ala-D-Ala)](n)-di-trans,octa-cis-undecaprenyl diphosphate + beta-D-GlcNAc-(1-&gt;4)-Mur2Ac(oyl-L-Ala-gamma-D-Glu-L-Lys-D-Ala-D-Ala)-di-trans,octa-cis-undecaprenyl diphosphate = [GlcNAc-(1-&gt;4)-Mur2Ac(oyl-L-Ala-gamma-D-Glu-L-Lys-D-Ala-D-Ala)](n+1)-di-trans,octa-cis-undecaprenyl diphosphate + di-trans,octa-cis-undecaprenyl diphosphate + H(+)</text>
        <dbReference type="Rhea" id="RHEA:23708"/>
        <dbReference type="Rhea" id="RHEA-COMP:9602"/>
        <dbReference type="Rhea" id="RHEA-COMP:9603"/>
        <dbReference type="ChEBI" id="CHEBI:15378"/>
        <dbReference type="ChEBI" id="CHEBI:58405"/>
        <dbReference type="ChEBI" id="CHEBI:60033"/>
        <dbReference type="ChEBI" id="CHEBI:78435"/>
        <dbReference type="EC" id="2.4.99.28"/>
    </reaction>
</comment>
<comment type="similarity">
    <text evidence="3">In the N-terminal section; belongs to the glycosyltransferase 51 family.</text>
</comment>
<keyword evidence="6" id="KW-0328">Glycosyltransferase</keyword>
<dbReference type="GO" id="GO:0009252">
    <property type="term" value="P:peptidoglycan biosynthetic process"/>
    <property type="evidence" value="ECO:0007669"/>
    <property type="project" value="InterPro"/>
</dbReference>
<name>A0A6C0RBS1_9BACT</name>
<evidence type="ECO:0000259" key="13">
    <source>
        <dbReference type="Pfam" id="PF00912"/>
    </source>
</evidence>
<dbReference type="InterPro" id="IPR036950">
    <property type="entry name" value="PBP_transglycosylase"/>
</dbReference>
<protein>
    <recommendedName>
        <fullName evidence="10">peptidoglycan glycosyltransferase</fullName>
        <ecNumber evidence="10">2.4.99.28</ecNumber>
    </recommendedName>
</protein>
<dbReference type="SUPFAM" id="SSF56601">
    <property type="entry name" value="beta-lactamase/transpeptidase-like"/>
    <property type="match status" value="1"/>
</dbReference>
<keyword evidence="9" id="KW-0511">Multifunctional enzyme</keyword>
<evidence type="ECO:0000256" key="8">
    <source>
        <dbReference type="ARBA" id="ARBA00022801"/>
    </source>
</evidence>
<dbReference type="InterPro" id="IPR050396">
    <property type="entry name" value="Glycosyltr_51/Transpeptidase"/>
</dbReference>
<dbReference type="InterPro" id="IPR009647">
    <property type="entry name" value="PBP_C"/>
</dbReference>
<sequence>MAKLLKNRRWWKWWSIGLLSLLVLFLFSGIFVPRPLFTTSYSTVVESSNGDLLGARISDDEQWRFPAGDRIPHKYELCVLQFEDKHFYHHPGVNLASIARAIFQNIKARKVVSGGSTITMQVSRLARGNRTRNLKNKLIEVFWALHIELRYSKAEILKLYASHAPFGGNVVGIEAASWRYFARESEQLSWAESATLAVLPNAPSLIYPGRSDDKLKQKRDRLLQKLLANGTLDSMTCELAVAEPLPEKVNALPNAAYHFTELVNKEKRGQRIHSTIDYAIQNRVNIVVRKHQHRLKSNYINNMAVVVAEIPSKKVRAYVGNTFSSDGLNHGNFVDVVQSPRSTGSILKPFLYCKMMDNGLLLPGMLVPDIPIRFGGFTPMNFDRQYIGAVSAEEALARSLNIPAVHLLREFGVAPFYSFLKQAGMSTLYQSPDYYGLSLILGGAEVKLWDLAGMYASLATILDTYNKEDGLYFSKPFSPLLTNEDKSIDQPAELEQSVIRAASIYSTFKALLEVTRPESEKGWERFARSKKIAWKTGTSFGFRDAWAVGITPKYVVAVWVGNADGEGRAGLTGVSAAAPVMFDVFSTLPGVQWFNTPIDEMDSMEVCNESGFLPGENCDNRKVILVPKGNKIGVCQWHQRIHLNAAQTHRVNANCHPVSKMVHKNWFVLPPAMEYYYKQENVLYATLPPLMPGCTESQQQLDFIYPREWNRVFIPVELDGTKGKFIVELAHRLSNVDVYWYLDNNFLGITQNIHQFELRPEPGWHTITVSDNLGNILTKKFFVVNR</sequence>
<dbReference type="InterPro" id="IPR011815">
    <property type="entry name" value="PBP_1c"/>
</dbReference>
<dbReference type="NCBIfam" id="TIGR02073">
    <property type="entry name" value="PBP_1c"/>
    <property type="match status" value="1"/>
</dbReference>
<feature type="domain" description="Penicillin-binding C-terminal" evidence="14">
    <location>
        <begin position="696"/>
        <end position="781"/>
    </location>
</feature>
<dbReference type="PANTHER" id="PTHR32282">
    <property type="entry name" value="BINDING PROTEIN TRANSPEPTIDASE, PUTATIVE-RELATED"/>
    <property type="match status" value="1"/>
</dbReference>
<keyword evidence="7" id="KW-0808">Transferase</keyword>
<dbReference type="Pfam" id="PF00905">
    <property type="entry name" value="Transpeptidase"/>
    <property type="match status" value="1"/>
</dbReference>
<dbReference type="KEGG" id="drc:G0Q07_08540"/>
<evidence type="ECO:0000256" key="4">
    <source>
        <dbReference type="ARBA" id="ARBA00022645"/>
    </source>
</evidence>
<evidence type="ECO:0000256" key="3">
    <source>
        <dbReference type="ARBA" id="ARBA00007739"/>
    </source>
</evidence>
<dbReference type="AlphaFoldDB" id="A0A6C0RBS1"/>
<dbReference type="InterPro" id="IPR001460">
    <property type="entry name" value="PCN-bd_Tpept"/>
</dbReference>
<evidence type="ECO:0000256" key="11">
    <source>
        <dbReference type="ARBA" id="ARBA00049902"/>
    </source>
</evidence>
<dbReference type="GO" id="GO:0008658">
    <property type="term" value="F:penicillin binding"/>
    <property type="evidence" value="ECO:0007669"/>
    <property type="project" value="InterPro"/>
</dbReference>
<keyword evidence="8" id="KW-0378">Hydrolase</keyword>
<comment type="similarity">
    <text evidence="2">In the C-terminal section; belongs to the transpeptidase family.</text>
</comment>
<evidence type="ECO:0000256" key="6">
    <source>
        <dbReference type="ARBA" id="ARBA00022676"/>
    </source>
</evidence>
<dbReference type="Gene3D" id="1.10.3810.10">
    <property type="entry name" value="Biosynthetic peptidoglycan transglycosylase-like"/>
    <property type="match status" value="1"/>
</dbReference>
<evidence type="ECO:0000256" key="1">
    <source>
        <dbReference type="ARBA" id="ARBA00004752"/>
    </source>
</evidence>
<keyword evidence="4" id="KW-0121">Carboxypeptidase</keyword>
<comment type="pathway">
    <text evidence="1">Cell wall biogenesis; peptidoglycan biosynthesis.</text>
</comment>
<organism evidence="15 16">
    <name type="scientific">Draconibacterium halophilum</name>
    <dbReference type="NCBI Taxonomy" id="2706887"/>
    <lineage>
        <taxon>Bacteria</taxon>
        <taxon>Pseudomonadati</taxon>
        <taxon>Bacteroidota</taxon>
        <taxon>Bacteroidia</taxon>
        <taxon>Marinilabiliales</taxon>
        <taxon>Prolixibacteraceae</taxon>
        <taxon>Draconibacterium</taxon>
    </lineage>
</organism>
<dbReference type="Pfam" id="PF00912">
    <property type="entry name" value="Transgly"/>
    <property type="match status" value="1"/>
</dbReference>
<dbReference type="Pfam" id="PF06832">
    <property type="entry name" value="BiPBP_C"/>
    <property type="match status" value="1"/>
</dbReference>
<dbReference type="InterPro" id="IPR001264">
    <property type="entry name" value="Glyco_trans_51"/>
</dbReference>
<dbReference type="EMBL" id="CP048409">
    <property type="protein sequence ID" value="QIA07770.1"/>
    <property type="molecule type" value="Genomic_DNA"/>
</dbReference>
<dbReference type="RefSeq" id="WP_163345691.1">
    <property type="nucleotide sequence ID" value="NZ_CP048409.1"/>
</dbReference>
<dbReference type="GO" id="GO:0030288">
    <property type="term" value="C:outer membrane-bounded periplasmic space"/>
    <property type="evidence" value="ECO:0007669"/>
    <property type="project" value="TreeGrafter"/>
</dbReference>
<evidence type="ECO:0000256" key="9">
    <source>
        <dbReference type="ARBA" id="ARBA00023268"/>
    </source>
</evidence>
<evidence type="ECO:0000313" key="16">
    <source>
        <dbReference type="Proteomes" id="UP000474630"/>
    </source>
</evidence>
<keyword evidence="16" id="KW-1185">Reference proteome</keyword>
<dbReference type="Gene3D" id="3.40.710.10">
    <property type="entry name" value="DD-peptidase/beta-lactamase superfamily"/>
    <property type="match status" value="1"/>
</dbReference>
<evidence type="ECO:0000313" key="15">
    <source>
        <dbReference type="EMBL" id="QIA07770.1"/>
    </source>
</evidence>
<proteinExistence type="inferred from homology"/>
<evidence type="ECO:0000256" key="10">
    <source>
        <dbReference type="ARBA" id="ARBA00044770"/>
    </source>
</evidence>
<keyword evidence="5" id="KW-0645">Protease</keyword>
<dbReference type="PANTHER" id="PTHR32282:SF15">
    <property type="entry name" value="PENICILLIN-BINDING PROTEIN 1C"/>
    <property type="match status" value="1"/>
</dbReference>
<accession>A0A6C0RBS1</accession>